<dbReference type="RefSeq" id="WP_102243058.1">
    <property type="nucleotide sequence ID" value="NZ_CP025704.1"/>
</dbReference>
<evidence type="ECO:0000313" key="3">
    <source>
        <dbReference type="EMBL" id="AUN97765.1"/>
    </source>
</evidence>
<evidence type="ECO:0000256" key="2">
    <source>
        <dbReference type="ARBA" id="ARBA00022801"/>
    </source>
</evidence>
<dbReference type="InterPro" id="IPR050248">
    <property type="entry name" value="Polysacc_deacetylase_ArnD"/>
</dbReference>
<keyword evidence="1" id="KW-0479">Metal-binding</keyword>
<dbReference type="CDD" id="cd10917">
    <property type="entry name" value="CE4_NodB_like_6s_7s"/>
    <property type="match status" value="1"/>
</dbReference>
<dbReference type="PANTHER" id="PTHR10587">
    <property type="entry name" value="GLYCOSYL TRANSFERASE-RELATED"/>
    <property type="match status" value="1"/>
</dbReference>
<keyword evidence="4" id="KW-1185">Reference proteome</keyword>
<gene>
    <name evidence="3" type="ORF">C0V70_06490</name>
</gene>
<dbReference type="PANTHER" id="PTHR10587:SF133">
    <property type="entry name" value="CHITIN DEACETYLASE 1-RELATED"/>
    <property type="match status" value="1"/>
</dbReference>
<sequence length="292" mass="33148">MKFLLVWALMALQAHAQSLDEKQFPNPGQIYIPGKDTGFSQYLTKSLRGTKKVVLTFDDGPDATTTPRLLDTLKKYNVKATFFLLTGNIDTKTLPVVKRMIAEGHNIASHHHNHISSDTKTEAVYRAELKQSILMTSKLIEEENALNREIYYRFPYGAYGSKTRAYHHLNVMKDVSNELFRDNCINFAFWDIDTVDWLADMTPDDIAQNVMANIFGGTGYDFKKNSNGTYYKVKINISKPLGGGVVLMHDVHARSVDSVPKLLEKFKQTGVEVLPIQEVEEFSYKGKECRLI</sequence>
<dbReference type="GO" id="GO:0016810">
    <property type="term" value="F:hydrolase activity, acting on carbon-nitrogen (but not peptide) bonds"/>
    <property type="evidence" value="ECO:0007669"/>
    <property type="project" value="InterPro"/>
</dbReference>
<dbReference type="GO" id="GO:0046872">
    <property type="term" value="F:metal ion binding"/>
    <property type="evidence" value="ECO:0007669"/>
    <property type="project" value="UniProtKB-KW"/>
</dbReference>
<evidence type="ECO:0000313" key="4">
    <source>
        <dbReference type="Proteomes" id="UP000235584"/>
    </source>
</evidence>
<dbReference type="SUPFAM" id="SSF88713">
    <property type="entry name" value="Glycoside hydrolase/deacetylase"/>
    <property type="match status" value="1"/>
</dbReference>
<dbReference type="AlphaFoldDB" id="A0A2K9NRP8"/>
<organism evidence="3 4">
    <name type="scientific">Bacteriovorax stolpii</name>
    <name type="common">Bdellovibrio stolpii</name>
    <dbReference type="NCBI Taxonomy" id="960"/>
    <lineage>
        <taxon>Bacteria</taxon>
        <taxon>Pseudomonadati</taxon>
        <taxon>Bdellovibrionota</taxon>
        <taxon>Bacteriovoracia</taxon>
        <taxon>Bacteriovoracales</taxon>
        <taxon>Bacteriovoracaceae</taxon>
        <taxon>Bacteriovorax</taxon>
    </lineage>
</organism>
<dbReference type="Pfam" id="PF01522">
    <property type="entry name" value="Polysacc_deac_1"/>
    <property type="match status" value="1"/>
</dbReference>
<dbReference type="GO" id="GO:0016020">
    <property type="term" value="C:membrane"/>
    <property type="evidence" value="ECO:0007669"/>
    <property type="project" value="TreeGrafter"/>
</dbReference>
<dbReference type="PROSITE" id="PS51677">
    <property type="entry name" value="NODB"/>
    <property type="match status" value="1"/>
</dbReference>
<proteinExistence type="predicted"/>
<dbReference type="InterPro" id="IPR011330">
    <property type="entry name" value="Glyco_hydro/deAcase_b/a-brl"/>
</dbReference>
<protein>
    <submittedName>
        <fullName evidence="3">Uncharacterized protein</fullName>
    </submittedName>
</protein>
<dbReference type="EMBL" id="CP025704">
    <property type="protein sequence ID" value="AUN97765.1"/>
    <property type="molecule type" value="Genomic_DNA"/>
</dbReference>
<dbReference type="Gene3D" id="3.20.20.370">
    <property type="entry name" value="Glycoside hydrolase/deacetylase"/>
    <property type="match status" value="1"/>
</dbReference>
<name>A0A2K9NRP8_BACTC</name>
<dbReference type="InterPro" id="IPR002509">
    <property type="entry name" value="NODB_dom"/>
</dbReference>
<reference evidence="3 4" key="1">
    <citation type="submission" date="2018-01" db="EMBL/GenBank/DDBJ databases">
        <title>Complete genome sequence of Bacteriovorax stolpii DSM12778.</title>
        <authorList>
            <person name="Tang B."/>
            <person name="Chang J."/>
        </authorList>
    </citation>
    <scope>NUCLEOTIDE SEQUENCE [LARGE SCALE GENOMIC DNA]</scope>
    <source>
        <strain evidence="3 4">DSM 12778</strain>
    </source>
</reference>
<dbReference type="KEGG" id="bsto:C0V70_06490"/>
<keyword evidence="2" id="KW-0378">Hydrolase</keyword>
<accession>A0A2K9NRP8</accession>
<dbReference type="GO" id="GO:0005975">
    <property type="term" value="P:carbohydrate metabolic process"/>
    <property type="evidence" value="ECO:0007669"/>
    <property type="project" value="InterPro"/>
</dbReference>
<evidence type="ECO:0000256" key="1">
    <source>
        <dbReference type="ARBA" id="ARBA00022723"/>
    </source>
</evidence>
<dbReference type="Proteomes" id="UP000235584">
    <property type="component" value="Chromosome"/>
</dbReference>